<dbReference type="InterPro" id="IPR017981">
    <property type="entry name" value="GPCR_2-like_7TM"/>
</dbReference>
<dbReference type="Proteomes" id="UP001162131">
    <property type="component" value="Unassembled WGS sequence"/>
</dbReference>
<dbReference type="InterPro" id="IPR017452">
    <property type="entry name" value="GPCR_Rhodpsn_7TM"/>
</dbReference>
<evidence type="ECO:0000256" key="2">
    <source>
        <dbReference type="ARBA" id="ARBA00022692"/>
    </source>
</evidence>
<dbReference type="GO" id="GO:0005886">
    <property type="term" value="C:plasma membrane"/>
    <property type="evidence" value="ECO:0007669"/>
    <property type="project" value="TreeGrafter"/>
</dbReference>
<name>A0AAU9JTA1_9CILI</name>
<evidence type="ECO:0000256" key="7">
    <source>
        <dbReference type="ARBA" id="ARBA00023224"/>
    </source>
</evidence>
<dbReference type="AlphaFoldDB" id="A0AAU9JTA1"/>
<feature type="transmembrane region" description="Helical" evidence="8">
    <location>
        <begin position="113"/>
        <end position="130"/>
    </location>
</feature>
<feature type="transmembrane region" description="Helical" evidence="8">
    <location>
        <begin position="42"/>
        <end position="63"/>
    </location>
</feature>
<evidence type="ECO:0000256" key="8">
    <source>
        <dbReference type="SAM" id="Phobius"/>
    </source>
</evidence>
<dbReference type="PANTHER" id="PTHR23112:SF0">
    <property type="entry name" value="TRANSMEMBRANE PROTEIN 116"/>
    <property type="match status" value="1"/>
</dbReference>
<evidence type="ECO:0000313" key="12">
    <source>
        <dbReference type="Proteomes" id="UP001162131"/>
    </source>
</evidence>
<dbReference type="GO" id="GO:0004930">
    <property type="term" value="F:G protein-coupled receptor activity"/>
    <property type="evidence" value="ECO:0007669"/>
    <property type="project" value="UniProtKB-KW"/>
</dbReference>
<evidence type="ECO:0000259" key="9">
    <source>
        <dbReference type="PROSITE" id="PS50261"/>
    </source>
</evidence>
<evidence type="ECO:0008006" key="13">
    <source>
        <dbReference type="Google" id="ProtNLM"/>
    </source>
</evidence>
<keyword evidence="4" id="KW-0297">G-protein coupled receptor</keyword>
<evidence type="ECO:0000256" key="4">
    <source>
        <dbReference type="ARBA" id="ARBA00023040"/>
    </source>
</evidence>
<dbReference type="InterPro" id="IPR022340">
    <property type="entry name" value="GPCR_GCR1_put"/>
</dbReference>
<dbReference type="EMBL" id="CAJZBQ010000035">
    <property type="protein sequence ID" value="CAG9324119.1"/>
    <property type="molecule type" value="Genomic_DNA"/>
</dbReference>
<feature type="domain" description="G-protein coupled receptors family 1 profile" evidence="10">
    <location>
        <begin position="24"/>
        <end position="259"/>
    </location>
</feature>
<keyword evidence="12" id="KW-1185">Reference proteome</keyword>
<dbReference type="GO" id="GO:0007166">
    <property type="term" value="P:cell surface receptor signaling pathway"/>
    <property type="evidence" value="ECO:0007669"/>
    <property type="project" value="InterPro"/>
</dbReference>
<keyword evidence="7" id="KW-0807">Transducer</keyword>
<evidence type="ECO:0000256" key="5">
    <source>
        <dbReference type="ARBA" id="ARBA00023136"/>
    </source>
</evidence>
<comment type="subcellular location">
    <subcellularLocation>
        <location evidence="1">Membrane</location>
        <topology evidence="1">Multi-pass membrane protein</topology>
    </subcellularLocation>
</comment>
<proteinExistence type="predicted"/>
<feature type="transmembrane region" description="Helical" evidence="8">
    <location>
        <begin position="241"/>
        <end position="261"/>
    </location>
</feature>
<reference evidence="11" key="1">
    <citation type="submission" date="2021-09" db="EMBL/GenBank/DDBJ databases">
        <authorList>
            <consortium name="AG Swart"/>
            <person name="Singh M."/>
            <person name="Singh A."/>
            <person name="Seah K."/>
            <person name="Emmerich C."/>
        </authorList>
    </citation>
    <scope>NUCLEOTIDE SEQUENCE</scope>
    <source>
        <strain evidence="11">ATCC30299</strain>
    </source>
</reference>
<organism evidence="11 12">
    <name type="scientific">Blepharisma stoltei</name>
    <dbReference type="NCBI Taxonomy" id="1481888"/>
    <lineage>
        <taxon>Eukaryota</taxon>
        <taxon>Sar</taxon>
        <taxon>Alveolata</taxon>
        <taxon>Ciliophora</taxon>
        <taxon>Postciliodesmatophora</taxon>
        <taxon>Heterotrichea</taxon>
        <taxon>Heterotrichida</taxon>
        <taxon>Blepharismidae</taxon>
        <taxon>Blepharisma</taxon>
    </lineage>
</organism>
<dbReference type="PROSITE" id="PS50262">
    <property type="entry name" value="G_PROTEIN_RECEP_F1_2"/>
    <property type="match status" value="1"/>
</dbReference>
<dbReference type="PRINTS" id="PR02000">
    <property type="entry name" value="GCR1PLANT"/>
</dbReference>
<keyword evidence="6" id="KW-0675">Receptor</keyword>
<evidence type="ECO:0000256" key="1">
    <source>
        <dbReference type="ARBA" id="ARBA00004141"/>
    </source>
</evidence>
<evidence type="ECO:0000259" key="10">
    <source>
        <dbReference type="PROSITE" id="PS50262"/>
    </source>
</evidence>
<feature type="transmembrane region" description="Helical" evidence="8">
    <location>
        <begin position="201"/>
        <end position="221"/>
    </location>
</feature>
<accession>A0AAU9JTA1</accession>
<dbReference type="PRINTS" id="PR02001">
    <property type="entry name" value="GCR1CAMPR"/>
</dbReference>
<dbReference type="Pfam" id="PF05462">
    <property type="entry name" value="Dicty_CAR"/>
    <property type="match status" value="1"/>
</dbReference>
<dbReference type="SUPFAM" id="SSF81321">
    <property type="entry name" value="Family A G protein-coupled receptor-like"/>
    <property type="match status" value="1"/>
</dbReference>
<keyword evidence="3 8" id="KW-1133">Transmembrane helix</keyword>
<evidence type="ECO:0000313" key="11">
    <source>
        <dbReference type="EMBL" id="CAG9324119.1"/>
    </source>
</evidence>
<keyword evidence="2 8" id="KW-0812">Transmembrane</keyword>
<protein>
    <recommendedName>
        <fullName evidence="13">G-protein coupled receptors family 2 profile 2 domain-containing protein</fullName>
    </recommendedName>
</protein>
<comment type="caution">
    <text evidence="11">The sequence shown here is derived from an EMBL/GenBank/DDBJ whole genome shotgun (WGS) entry which is preliminary data.</text>
</comment>
<gene>
    <name evidence="11" type="ORF">BSTOLATCC_MIC35140</name>
</gene>
<feature type="transmembrane region" description="Helical" evidence="8">
    <location>
        <begin position="12"/>
        <end position="35"/>
    </location>
</feature>
<feature type="transmembrane region" description="Helical" evidence="8">
    <location>
        <begin position="156"/>
        <end position="174"/>
    </location>
</feature>
<keyword evidence="5 8" id="KW-0472">Membrane</keyword>
<dbReference type="PROSITE" id="PS50261">
    <property type="entry name" value="G_PROTEIN_RECEP_F2_4"/>
    <property type="match status" value="1"/>
</dbReference>
<dbReference type="PANTHER" id="PTHR23112">
    <property type="entry name" value="G PROTEIN-COUPLED RECEPTOR 157-RELATED"/>
    <property type="match status" value="1"/>
</dbReference>
<sequence length="294" mass="33848">MDNEKSNDAIYASMVGTCILSVIGSIFVISAYILFKELRAFAFKLVAYLAFADMCSALVYMIPWKVSDPLCQFQASVSLYFDLSGVLWSNIIAHALYSAVIRHKPIELYHTKYLIYAFTIPIIPAVIPFISNDYGSSGAWCWISGTSVYQNLEKYFLFYIPMWFVLIYNAVVYLKVIRKIKNEADIGSRENKLKRKLVRKLKLYPIIFLICQVPVTIYRVWGTIKELDWTDYDPDDSFWILWIAAVSMCSNGALNSIAYGLTGVVKKKLREVICRRKKNPLEDSMMYDIVKEEI</sequence>
<evidence type="ECO:0000256" key="6">
    <source>
        <dbReference type="ARBA" id="ARBA00023170"/>
    </source>
</evidence>
<dbReference type="GO" id="GO:0007189">
    <property type="term" value="P:adenylate cyclase-activating G protein-coupled receptor signaling pathway"/>
    <property type="evidence" value="ECO:0007669"/>
    <property type="project" value="TreeGrafter"/>
</dbReference>
<feature type="transmembrane region" description="Helical" evidence="8">
    <location>
        <begin position="83"/>
        <end position="101"/>
    </location>
</feature>
<feature type="domain" description="G-protein coupled receptors family 2 profile 2" evidence="9">
    <location>
        <begin position="10"/>
        <end position="180"/>
    </location>
</feature>
<dbReference type="InterPro" id="IPR022343">
    <property type="entry name" value="GCR1-cAMP_receptor"/>
</dbReference>
<evidence type="ECO:0000256" key="3">
    <source>
        <dbReference type="ARBA" id="ARBA00022989"/>
    </source>
</evidence>
<dbReference type="Gene3D" id="1.20.1070.10">
    <property type="entry name" value="Rhodopsin 7-helix transmembrane proteins"/>
    <property type="match status" value="1"/>
</dbReference>